<sequence>MRELYMQFAEILDYPTPQLTQKVESCAAALSAFDKDAVNLLQEFQQALRRHSRGELEEIYTSTFDLNGGCCLYAGHYIFGEDFRRSLLMVKLKELYRETGFSAAKELPDHLCVMLKFLAGAGDCEECEDLVADCMIPAISAMIKSFKSKRHPYKTLLECLLRVLERQESKATEANAD</sequence>
<organism evidence="2 3">
    <name type="scientific">Abyssobacteria bacterium (strain SURF_5)</name>
    <dbReference type="NCBI Taxonomy" id="2093360"/>
    <lineage>
        <taxon>Bacteria</taxon>
        <taxon>Pseudomonadati</taxon>
        <taxon>Candidatus Hydrogenedentota</taxon>
        <taxon>Candidatus Abyssobacteria</taxon>
    </lineage>
</organism>
<dbReference type="GO" id="GO:0016530">
    <property type="term" value="F:metallochaperone activity"/>
    <property type="evidence" value="ECO:0007669"/>
    <property type="project" value="TreeGrafter"/>
</dbReference>
<dbReference type="PANTHER" id="PTHR43680">
    <property type="entry name" value="NITRATE REDUCTASE MOLYBDENUM COFACTOR ASSEMBLY CHAPERONE"/>
    <property type="match status" value="1"/>
</dbReference>
<dbReference type="Pfam" id="PF02613">
    <property type="entry name" value="Nitrate_red_del"/>
    <property type="match status" value="1"/>
</dbReference>
<dbReference type="Gene3D" id="1.10.3480.10">
    <property type="entry name" value="TorD-like"/>
    <property type="match status" value="1"/>
</dbReference>
<dbReference type="SUPFAM" id="SSF89155">
    <property type="entry name" value="TorD-like"/>
    <property type="match status" value="1"/>
</dbReference>
<dbReference type="GO" id="GO:0042128">
    <property type="term" value="P:nitrate assimilation"/>
    <property type="evidence" value="ECO:0007669"/>
    <property type="project" value="UniProtKB-KW"/>
</dbReference>
<dbReference type="Proteomes" id="UP000265882">
    <property type="component" value="Unassembled WGS sequence"/>
</dbReference>
<dbReference type="PANTHER" id="PTHR43680:SF2">
    <property type="entry name" value="NITRATE REDUCTASE MOLYBDENUM COFACTOR ASSEMBLY CHAPERONE NARJ"/>
    <property type="match status" value="1"/>
</dbReference>
<reference evidence="2 3" key="1">
    <citation type="journal article" date="2017" name="ISME J.">
        <title>Energy and carbon metabolisms in a deep terrestrial subsurface fluid microbial community.</title>
        <authorList>
            <person name="Momper L."/>
            <person name="Jungbluth S.P."/>
            <person name="Lee M.D."/>
            <person name="Amend J.P."/>
        </authorList>
    </citation>
    <scope>NUCLEOTIDE SEQUENCE [LARGE SCALE GENOMIC DNA]</scope>
    <source>
        <strain evidence="2">SURF_5</strain>
    </source>
</reference>
<comment type="caution">
    <text evidence="2">The sequence shown here is derived from an EMBL/GenBank/DDBJ whole genome shotgun (WGS) entry which is preliminary data.</text>
</comment>
<proteinExistence type="predicted"/>
<dbReference type="GO" id="GO:0051082">
    <property type="term" value="F:unfolded protein binding"/>
    <property type="evidence" value="ECO:0007669"/>
    <property type="project" value="InterPro"/>
</dbReference>
<evidence type="ECO:0000313" key="3">
    <source>
        <dbReference type="Proteomes" id="UP000265882"/>
    </source>
</evidence>
<dbReference type="AlphaFoldDB" id="A0A3A4P1E2"/>
<accession>A0A3A4P1E2</accession>
<keyword evidence="1" id="KW-0534">Nitrate assimilation</keyword>
<dbReference type="NCBIfam" id="TIGR00684">
    <property type="entry name" value="narJ"/>
    <property type="match status" value="1"/>
</dbReference>
<evidence type="ECO:0000313" key="2">
    <source>
        <dbReference type="EMBL" id="RJP26548.1"/>
    </source>
</evidence>
<dbReference type="InterPro" id="IPR020945">
    <property type="entry name" value="DMSO/NO3_reduct_chaperone"/>
</dbReference>
<name>A0A3A4P1E2_ABYX5</name>
<dbReference type="InterPro" id="IPR003765">
    <property type="entry name" value="NO3_reductase_chaperone_NarJ"/>
</dbReference>
<evidence type="ECO:0000256" key="1">
    <source>
        <dbReference type="ARBA" id="ARBA00023063"/>
    </source>
</evidence>
<dbReference type="EMBL" id="QZKU01000007">
    <property type="protein sequence ID" value="RJP26548.1"/>
    <property type="molecule type" value="Genomic_DNA"/>
</dbReference>
<gene>
    <name evidence="2" type="primary">narJ</name>
    <name evidence="2" type="ORF">C4520_00560</name>
</gene>
<dbReference type="InterPro" id="IPR036411">
    <property type="entry name" value="TorD-like_sf"/>
</dbReference>
<dbReference type="GO" id="GO:0051131">
    <property type="term" value="P:chaperone-mediated protein complex assembly"/>
    <property type="evidence" value="ECO:0007669"/>
    <property type="project" value="InterPro"/>
</dbReference>
<protein>
    <submittedName>
        <fullName evidence="2">Nitrate reductase molybdenum cofactor assembly chaperone</fullName>
    </submittedName>
</protein>